<dbReference type="FunFam" id="3.40.50.720:FF:000702">
    <property type="entry name" value="NADH dehydrogenase (Ubiquinone)"/>
    <property type="match status" value="1"/>
</dbReference>
<feature type="domain" description="NAD(P)-binding" evidence="1">
    <location>
        <begin position="14"/>
        <end position="157"/>
    </location>
</feature>
<dbReference type="EMBL" id="AWGB01000007">
    <property type="protein sequence ID" value="ESQ93769.1"/>
    <property type="molecule type" value="Genomic_DNA"/>
</dbReference>
<keyword evidence="3" id="KW-1185">Reference proteome</keyword>
<dbReference type="GO" id="GO:0044877">
    <property type="term" value="F:protein-containing complex binding"/>
    <property type="evidence" value="ECO:0007669"/>
    <property type="project" value="TreeGrafter"/>
</dbReference>
<reference evidence="2 3" key="1">
    <citation type="journal article" date="2014" name="Nature">
        <title>Sequential evolution of bacterial morphology by co-option of a developmental regulator.</title>
        <authorList>
            <person name="Jiang C."/>
            <person name="Brown P.J."/>
            <person name="Ducret A."/>
            <person name="Brun Y.V."/>
        </authorList>
    </citation>
    <scope>NUCLEOTIDE SEQUENCE [LARGE SCALE GENOMIC DNA]</scope>
    <source>
        <strain evidence="2 3">DSM 16100</strain>
    </source>
</reference>
<dbReference type="PANTHER" id="PTHR12126">
    <property type="entry name" value="NADH-UBIQUINONE OXIDOREDUCTASE 39 KDA SUBUNIT-RELATED"/>
    <property type="match status" value="1"/>
</dbReference>
<proteinExistence type="predicted"/>
<dbReference type="eggNOG" id="COG0702">
    <property type="taxonomic scope" value="Bacteria"/>
</dbReference>
<dbReference type="Proteomes" id="UP000017837">
    <property type="component" value="Unassembled WGS sequence"/>
</dbReference>
<comment type="caution">
    <text evidence="2">The sequence shown here is derived from an EMBL/GenBank/DDBJ whole genome shotgun (WGS) entry which is preliminary data.</text>
</comment>
<organism evidence="2 3">
    <name type="scientific">Asticcacaulis benevestitus DSM 16100 = ATCC BAA-896</name>
    <dbReference type="NCBI Taxonomy" id="1121022"/>
    <lineage>
        <taxon>Bacteria</taxon>
        <taxon>Pseudomonadati</taxon>
        <taxon>Pseudomonadota</taxon>
        <taxon>Alphaproteobacteria</taxon>
        <taxon>Caulobacterales</taxon>
        <taxon>Caulobacteraceae</taxon>
        <taxon>Asticcacaulis</taxon>
    </lineage>
</organism>
<accession>V4Q261</accession>
<dbReference type="Gene3D" id="3.40.50.720">
    <property type="entry name" value="NAD(P)-binding Rossmann-like Domain"/>
    <property type="match status" value="1"/>
</dbReference>
<dbReference type="STRING" id="1121022.GCA_000376105_02128"/>
<dbReference type="AlphaFoldDB" id="V4Q261"/>
<dbReference type="InterPro" id="IPR036291">
    <property type="entry name" value="NAD(P)-bd_dom_sf"/>
</dbReference>
<dbReference type="InterPro" id="IPR016040">
    <property type="entry name" value="NAD(P)-bd_dom"/>
</dbReference>
<dbReference type="InterPro" id="IPR051207">
    <property type="entry name" value="ComplexI_NDUFA9_subunit"/>
</dbReference>
<name>V4Q261_9CAUL</name>
<evidence type="ECO:0000259" key="1">
    <source>
        <dbReference type="Pfam" id="PF13460"/>
    </source>
</evidence>
<dbReference type="CDD" id="cd05271">
    <property type="entry name" value="NDUFA9_like_SDR_a"/>
    <property type="match status" value="1"/>
</dbReference>
<protein>
    <recommendedName>
        <fullName evidence="1">NAD(P)-binding domain-containing protein</fullName>
    </recommendedName>
</protein>
<sequence>MKDKIMANMVTVFGGSGFLGKQVVRALAKQGWRVRVAVRKPTFAYDLKPLGDVGQIQVIRCDVRKEDDIARALEGASACVNLVGILYQTAGVSFDAVHRQASALMADICKAKSIRNFVQVSAIGANPDAASKYASTKGKAEAAVKAAIPSAVILRPSIMFGAQDGFFTSLAGQIKMFPVMPAIGGANTKFQPVYVNDVASAVARTLGKTEHYGQTFELGGPEVFAFKDLIKYVGHEIMTPRPLVWMPFIAARAIGVIGDIQAWAKAIVPVIAAPILTTDQVLLLANDNVVASDAKGLKDLGIAATAVESIVPTYLWRFRKNGQFAVPVQA</sequence>
<dbReference type="PANTHER" id="PTHR12126:SF11">
    <property type="entry name" value="NADH DEHYDROGENASE [UBIQUINONE] 1 ALPHA SUBCOMPLEX SUBUNIT 9, MITOCHONDRIAL"/>
    <property type="match status" value="1"/>
</dbReference>
<evidence type="ECO:0000313" key="3">
    <source>
        <dbReference type="Proteomes" id="UP000017837"/>
    </source>
</evidence>
<dbReference type="Pfam" id="PF13460">
    <property type="entry name" value="NAD_binding_10"/>
    <property type="match status" value="1"/>
</dbReference>
<evidence type="ECO:0000313" key="2">
    <source>
        <dbReference type="EMBL" id="ESQ93769.1"/>
    </source>
</evidence>
<dbReference type="PATRIC" id="fig|1121022.4.peg.1085"/>
<gene>
    <name evidence="2" type="ORF">ABENE_05455</name>
</gene>
<dbReference type="SUPFAM" id="SSF51735">
    <property type="entry name" value="NAD(P)-binding Rossmann-fold domains"/>
    <property type="match status" value="1"/>
</dbReference>